<sequence>MGTVAPARTVRRALPHALSVFPFLVATAGLIAGEPEKVRFSRDVLPIFAENCLTCHGPDAKARKADLRLDVEQSTLRTKEPLVVPGKAGESELIRRVETDDADELMPPPKSGHALTKAQKETLRRWVDEGARWGKHWAFEPPIRPEIPRVSRPGWLRNPIDAFVLAKLDENKLTPAPEADRPALIRRLSLDLVGVPPSPAEVDAFLADTTPGAYDRLVDRLLASPRYGEKMALDWLDAARYADTNGYQNDFARTMWPWRDWVIAALNANQPFDAFLTDQVAGDLIPGATKAQKIATGFNRNNRTVTEAGSIDEEYRIENAVDRVETTSTAFLGLTMGCMRCHDHKYDPMTQKEFYQFLGFFNSVNEKGVYTETKGNVPPLMMVPDREQQAELDRLNGAIAAATSARDEAARTLPERRKTWEARLGASAEPQEPRDWTFRLPCDGDLKVQTASGDAQPASWRGSKPPTWAESPSGRAIRLEGDLESFAEAAPGVSLERTDAFSYGCWTRPQGEGACLSKMDDAHGYRGFDLLITGEGKAQVHIVHDWPAVALKVTSKQPIPKGSWSHVFVVHDGSGKASGLKLWVNGRAVEVDVESDALKDSIVNDQPLRIGRRSTSAPFKGEIADVRLYRRALSADELRDLAAAPFLAIAREPAAKRSPAREAFLYRYYRENADEALKRTEAELAGLQARKALLEAQVPTVMVMEDMPKPRPGFLLKRGQYDLPDKSQPVEPGVPACLNPLPKDAPRNRLALARWLTSPDNPLTARVLVNRIWQQHFGNGLVKTAENFGVQGEPPSHPALLDWLATEMIRTGWDRKAMHRLIVGSATYRQSSKASEELGSSDPENRLLARGGRFRLPAELVRDNALAIAGLLSSHVGGPSVKPYQPAGLWEDLAGGAGEGPYVQDQGEKLYRRSLYVYRKRTVPHPVMSTFDAPSREICQVKRARTNTPLQALALLNDVTYVEPAGHLALRMFAEGGSTPADRLAYAFRRATARFPTEREIGLLSEGLDRYRRAFAAEPSAVRQWLQQARIDAAAGVDPVELAAHAASASVILNLDETVTRE</sequence>
<dbReference type="AlphaFoldDB" id="A0A5B9VYC1"/>
<dbReference type="InterPro" id="IPR013320">
    <property type="entry name" value="ConA-like_dom_sf"/>
</dbReference>
<keyword evidence="7" id="KW-1185">Reference proteome</keyword>
<evidence type="ECO:0000259" key="4">
    <source>
        <dbReference type="Pfam" id="PF07587"/>
    </source>
</evidence>
<name>A0A5B9VYC1_9BACT</name>
<feature type="domain" description="DUF1549" evidence="3">
    <location>
        <begin position="159"/>
        <end position="365"/>
    </location>
</feature>
<dbReference type="GO" id="GO:0020037">
    <property type="term" value="F:heme binding"/>
    <property type="evidence" value="ECO:0007669"/>
    <property type="project" value="InterPro"/>
</dbReference>
<feature type="coiled-coil region" evidence="1">
    <location>
        <begin position="670"/>
        <end position="697"/>
    </location>
</feature>
<dbReference type="RefSeq" id="WP_148593099.1">
    <property type="nucleotide sequence ID" value="NZ_CP042997.1"/>
</dbReference>
<dbReference type="InterPro" id="IPR036909">
    <property type="entry name" value="Cyt_c-like_dom_sf"/>
</dbReference>
<evidence type="ECO:0000259" key="5">
    <source>
        <dbReference type="Pfam" id="PF07635"/>
    </source>
</evidence>
<dbReference type="GO" id="GO:0009055">
    <property type="term" value="F:electron transfer activity"/>
    <property type="evidence" value="ECO:0007669"/>
    <property type="project" value="InterPro"/>
</dbReference>
<accession>A0A5B9VYC1</accession>
<dbReference type="SUPFAM" id="SSF46626">
    <property type="entry name" value="Cytochrome c"/>
    <property type="match status" value="1"/>
</dbReference>
<dbReference type="Proteomes" id="UP000324233">
    <property type="component" value="Chromosome"/>
</dbReference>
<evidence type="ECO:0000256" key="2">
    <source>
        <dbReference type="SAM" id="MobiDB-lite"/>
    </source>
</evidence>
<dbReference type="InterPro" id="IPR022655">
    <property type="entry name" value="DUF1553"/>
</dbReference>
<reference evidence="6 7" key="1">
    <citation type="submission" date="2019-08" db="EMBL/GenBank/DDBJ databases">
        <title>Deep-cultivation of Planctomycetes and their phenomic and genomic characterization uncovers novel biology.</title>
        <authorList>
            <person name="Wiegand S."/>
            <person name="Jogler M."/>
            <person name="Boedeker C."/>
            <person name="Pinto D."/>
            <person name="Vollmers J."/>
            <person name="Rivas-Marin E."/>
            <person name="Kohn T."/>
            <person name="Peeters S.H."/>
            <person name="Heuer A."/>
            <person name="Rast P."/>
            <person name="Oberbeckmann S."/>
            <person name="Bunk B."/>
            <person name="Jeske O."/>
            <person name="Meyerdierks A."/>
            <person name="Storesund J.E."/>
            <person name="Kallscheuer N."/>
            <person name="Luecker S."/>
            <person name="Lage O.M."/>
            <person name="Pohl T."/>
            <person name="Merkel B.J."/>
            <person name="Hornburger P."/>
            <person name="Mueller R.-W."/>
            <person name="Bruemmer F."/>
            <person name="Labrenz M."/>
            <person name="Spormann A.M."/>
            <person name="Op den Camp H."/>
            <person name="Overmann J."/>
            <person name="Amann R."/>
            <person name="Jetten M.S.M."/>
            <person name="Mascher T."/>
            <person name="Medema M.H."/>
            <person name="Devos D.P."/>
            <person name="Kaster A.-K."/>
            <person name="Ovreas L."/>
            <person name="Rohde M."/>
            <person name="Galperin M.Y."/>
            <person name="Jogler C."/>
        </authorList>
    </citation>
    <scope>NUCLEOTIDE SEQUENCE [LARGE SCALE GENOMIC DNA]</scope>
    <source>
        <strain evidence="6 7">OJF2</strain>
    </source>
</reference>
<dbReference type="Pfam" id="PF07635">
    <property type="entry name" value="PSCyt1"/>
    <property type="match status" value="1"/>
</dbReference>
<dbReference type="EMBL" id="CP042997">
    <property type="protein sequence ID" value="QEH33312.1"/>
    <property type="molecule type" value="Genomic_DNA"/>
</dbReference>
<proteinExistence type="predicted"/>
<dbReference type="InterPro" id="IPR011444">
    <property type="entry name" value="DUF1549"/>
</dbReference>
<dbReference type="SUPFAM" id="SSF49899">
    <property type="entry name" value="Concanavalin A-like lectins/glucanases"/>
    <property type="match status" value="1"/>
</dbReference>
<dbReference type="Pfam" id="PF07587">
    <property type="entry name" value="PSD1"/>
    <property type="match status" value="1"/>
</dbReference>
<keyword evidence="1" id="KW-0175">Coiled coil</keyword>
<dbReference type="Pfam" id="PF13385">
    <property type="entry name" value="Laminin_G_3"/>
    <property type="match status" value="1"/>
</dbReference>
<evidence type="ECO:0000256" key="1">
    <source>
        <dbReference type="SAM" id="Coils"/>
    </source>
</evidence>
<feature type="region of interest" description="Disordered" evidence="2">
    <location>
        <begin position="450"/>
        <end position="472"/>
    </location>
</feature>
<dbReference type="InterPro" id="IPR011429">
    <property type="entry name" value="Cyt_c_Planctomycete-type"/>
</dbReference>
<feature type="domain" description="DUF1553" evidence="4">
    <location>
        <begin position="748"/>
        <end position="1005"/>
    </location>
</feature>
<protein>
    <submittedName>
        <fullName evidence="6">Planctomycete cytochrome C</fullName>
    </submittedName>
</protein>
<organism evidence="6 7">
    <name type="scientific">Aquisphaera giovannonii</name>
    <dbReference type="NCBI Taxonomy" id="406548"/>
    <lineage>
        <taxon>Bacteria</taxon>
        <taxon>Pseudomonadati</taxon>
        <taxon>Planctomycetota</taxon>
        <taxon>Planctomycetia</taxon>
        <taxon>Isosphaerales</taxon>
        <taxon>Isosphaeraceae</taxon>
        <taxon>Aquisphaera</taxon>
    </lineage>
</organism>
<dbReference type="KEGG" id="agv:OJF2_18130"/>
<evidence type="ECO:0000259" key="3">
    <source>
        <dbReference type="Pfam" id="PF07583"/>
    </source>
</evidence>
<evidence type="ECO:0000313" key="7">
    <source>
        <dbReference type="Proteomes" id="UP000324233"/>
    </source>
</evidence>
<dbReference type="Pfam" id="PF07583">
    <property type="entry name" value="PSCyt2"/>
    <property type="match status" value="1"/>
</dbReference>
<dbReference type="Gene3D" id="2.60.120.200">
    <property type="match status" value="1"/>
</dbReference>
<gene>
    <name evidence="6" type="ORF">OJF2_18130</name>
</gene>
<dbReference type="PANTHER" id="PTHR35889">
    <property type="entry name" value="CYCLOINULO-OLIGOSACCHARIDE FRUCTANOTRANSFERASE-RELATED"/>
    <property type="match status" value="1"/>
</dbReference>
<feature type="domain" description="Cytochrome C Planctomycete-type" evidence="5">
    <location>
        <begin position="52"/>
        <end position="109"/>
    </location>
</feature>
<evidence type="ECO:0000313" key="6">
    <source>
        <dbReference type="EMBL" id="QEH33312.1"/>
    </source>
</evidence>
<dbReference type="OrthoDB" id="127107at2"/>
<dbReference type="PANTHER" id="PTHR35889:SF3">
    <property type="entry name" value="F-BOX DOMAIN-CONTAINING PROTEIN"/>
    <property type="match status" value="1"/>
</dbReference>